<name>A0A427XZM5_9TREE</name>
<accession>A0A427XZM5</accession>
<feature type="region of interest" description="Disordered" evidence="1">
    <location>
        <begin position="58"/>
        <end position="113"/>
    </location>
</feature>
<comment type="caution">
    <text evidence="2">The sequence shown here is derived from an EMBL/GenBank/DDBJ whole genome shotgun (WGS) entry which is preliminary data.</text>
</comment>
<proteinExistence type="predicted"/>
<dbReference type="EMBL" id="RSCE01000003">
    <property type="protein sequence ID" value="RSH84263.1"/>
    <property type="molecule type" value="Genomic_DNA"/>
</dbReference>
<keyword evidence="3" id="KW-1185">Reference proteome</keyword>
<evidence type="ECO:0000313" key="3">
    <source>
        <dbReference type="Proteomes" id="UP000279236"/>
    </source>
</evidence>
<evidence type="ECO:0000313" key="2">
    <source>
        <dbReference type="EMBL" id="RSH84263.1"/>
    </source>
</evidence>
<gene>
    <name evidence="2" type="ORF">EHS24_005776</name>
</gene>
<protein>
    <submittedName>
        <fullName evidence="2">Uncharacterized protein</fullName>
    </submittedName>
</protein>
<evidence type="ECO:0000256" key="1">
    <source>
        <dbReference type="SAM" id="MobiDB-lite"/>
    </source>
</evidence>
<dbReference type="GeneID" id="39590319"/>
<feature type="compositionally biased region" description="Polar residues" evidence="1">
    <location>
        <begin position="90"/>
        <end position="99"/>
    </location>
</feature>
<sequence length="526" mass="57214">MSGTQPNTYDGWSLSELKTECKERRYKNYLNLNKAELGIFLVNKDAEVARNKAFWKSLPTAPAGSSSRPIVVDDGSSVEEDVPIKRPRSESNATTNDHGPSTRPRTDVAPPQFRADHDRSTAAENPNQQDDDMVIDKDIEVMPHEAITGDGEDIIMDGLAATSVPQPVQGHGALSAGGEHGDGEEEDKDEQPRGPRSQKASRVCFSSDDDDEDQQLPLPPTATEKAPAAQTKPEATEDASVADPEPAADADGLSRDVLRDGGVIPLSLVDVCHLGVHIRGLFVHKFVKTRLHKTGDLITISLAPGAPKTFLEKDGDVHQLLAGISSNGSHDLVDLFRPTVRVRRNSRGTDVLSLASLVGVMALAEAFKEEMAKATSEGRNPRARWALLRGTSSIDLGSSVFELPASMKPAALHAATEAFVQLDKKDRFSDDKDHILQLLNGFSVATGAGGPPLEVFFDLPPSWVQLQTFDPIKEIKRMATTLHPTMPRYGKIRPVTGHYDYSQVVSGGQFQGSYEKQLPEVVKKKW</sequence>
<dbReference type="RefSeq" id="XP_028477711.1">
    <property type="nucleotide sequence ID" value="XM_028621259.1"/>
</dbReference>
<reference evidence="2 3" key="1">
    <citation type="submission" date="2018-11" db="EMBL/GenBank/DDBJ databases">
        <title>Genome sequence of Apiotrichum porosum DSM 27194.</title>
        <authorList>
            <person name="Aliyu H."/>
            <person name="Gorte O."/>
            <person name="Ochsenreither K."/>
        </authorList>
    </citation>
    <scope>NUCLEOTIDE SEQUENCE [LARGE SCALE GENOMIC DNA]</scope>
    <source>
        <strain evidence="2 3">DSM 27194</strain>
    </source>
</reference>
<feature type="region of interest" description="Disordered" evidence="1">
    <location>
        <begin position="164"/>
        <end position="253"/>
    </location>
</feature>
<dbReference type="AlphaFoldDB" id="A0A427XZM5"/>
<dbReference type="Proteomes" id="UP000279236">
    <property type="component" value="Unassembled WGS sequence"/>
</dbReference>
<organism evidence="2 3">
    <name type="scientific">Apiotrichum porosum</name>
    <dbReference type="NCBI Taxonomy" id="105984"/>
    <lineage>
        <taxon>Eukaryota</taxon>
        <taxon>Fungi</taxon>
        <taxon>Dikarya</taxon>
        <taxon>Basidiomycota</taxon>
        <taxon>Agaricomycotina</taxon>
        <taxon>Tremellomycetes</taxon>
        <taxon>Trichosporonales</taxon>
        <taxon>Trichosporonaceae</taxon>
        <taxon>Apiotrichum</taxon>
    </lineage>
</organism>